<dbReference type="Proteomes" id="UP000022910">
    <property type="component" value="Unassembled WGS sequence"/>
</dbReference>
<gene>
    <name evidence="1" type="ORF">RirG_010930</name>
</gene>
<accession>A0A015NHJ2</accession>
<dbReference type="HOGENOM" id="CLU_2607253_0_0_1"/>
<keyword evidence="2" id="KW-1185">Reference proteome</keyword>
<organism evidence="1 2">
    <name type="scientific">Rhizophagus irregularis (strain DAOM 197198w)</name>
    <name type="common">Glomus intraradices</name>
    <dbReference type="NCBI Taxonomy" id="1432141"/>
    <lineage>
        <taxon>Eukaryota</taxon>
        <taxon>Fungi</taxon>
        <taxon>Fungi incertae sedis</taxon>
        <taxon>Mucoromycota</taxon>
        <taxon>Glomeromycotina</taxon>
        <taxon>Glomeromycetes</taxon>
        <taxon>Glomerales</taxon>
        <taxon>Glomeraceae</taxon>
        <taxon>Rhizophagus</taxon>
    </lineage>
</organism>
<protein>
    <submittedName>
        <fullName evidence="1">Uncharacterized protein</fullName>
    </submittedName>
</protein>
<dbReference type="EMBL" id="JEMT01007191">
    <property type="protein sequence ID" value="EXX78883.1"/>
    <property type="molecule type" value="Genomic_DNA"/>
</dbReference>
<sequence length="79" mass="9623">MYDYLDNYGYRDKCGYCDKYGYRDKCGYCCDKYGYRDKCGYCDKCDHLLENLFPFLSLFLYYHFSRIHDPPILKLEDSI</sequence>
<evidence type="ECO:0000313" key="2">
    <source>
        <dbReference type="Proteomes" id="UP000022910"/>
    </source>
</evidence>
<evidence type="ECO:0000313" key="1">
    <source>
        <dbReference type="EMBL" id="EXX78883.1"/>
    </source>
</evidence>
<reference evidence="1 2" key="1">
    <citation type="submission" date="2014-02" db="EMBL/GenBank/DDBJ databases">
        <title>Single nucleus genome sequencing reveals high similarity among nuclei of an endomycorrhizal fungus.</title>
        <authorList>
            <person name="Lin K."/>
            <person name="Geurts R."/>
            <person name="Zhang Z."/>
            <person name="Limpens E."/>
            <person name="Saunders D.G."/>
            <person name="Mu D."/>
            <person name="Pang E."/>
            <person name="Cao H."/>
            <person name="Cha H."/>
            <person name="Lin T."/>
            <person name="Zhou Q."/>
            <person name="Shang Y."/>
            <person name="Li Y."/>
            <person name="Ivanov S."/>
            <person name="Sharma T."/>
            <person name="Velzen R.V."/>
            <person name="Ruijter N.D."/>
            <person name="Aanen D.K."/>
            <person name="Win J."/>
            <person name="Kamoun S."/>
            <person name="Bisseling T."/>
            <person name="Huang S."/>
        </authorList>
    </citation>
    <scope>NUCLEOTIDE SEQUENCE [LARGE SCALE GENOMIC DNA]</scope>
    <source>
        <strain evidence="2">DAOM197198w</strain>
    </source>
</reference>
<name>A0A015NHJ2_RHIIW</name>
<comment type="caution">
    <text evidence="1">The sequence shown here is derived from an EMBL/GenBank/DDBJ whole genome shotgun (WGS) entry which is preliminary data.</text>
</comment>
<proteinExistence type="predicted"/>
<dbReference type="AlphaFoldDB" id="A0A015NHJ2"/>